<reference evidence="2 3" key="1">
    <citation type="submission" date="2019-08" db="EMBL/GenBank/DDBJ databases">
        <title>Draft genome sequence of Ulvibacter marinus type strain NBRC 109484.</title>
        <authorList>
            <person name="Kawano K."/>
            <person name="Ushijima N."/>
            <person name="Kihara M."/>
            <person name="Itoh H."/>
        </authorList>
    </citation>
    <scope>NUCLEOTIDE SEQUENCE [LARGE SCALE GENOMIC DNA]</scope>
    <source>
        <strain evidence="2 3">NBRC 109484</strain>
    </source>
</reference>
<protein>
    <submittedName>
        <fullName evidence="2">Uncharacterized protein</fullName>
    </submittedName>
</protein>
<organism evidence="2 3">
    <name type="scientific">Patiriisocius marinus</name>
    <dbReference type="NCBI Taxonomy" id="1397112"/>
    <lineage>
        <taxon>Bacteria</taxon>
        <taxon>Pseudomonadati</taxon>
        <taxon>Bacteroidota</taxon>
        <taxon>Flavobacteriia</taxon>
        <taxon>Flavobacteriales</taxon>
        <taxon>Flavobacteriaceae</taxon>
        <taxon>Patiriisocius</taxon>
    </lineage>
</organism>
<evidence type="ECO:0000313" key="2">
    <source>
        <dbReference type="EMBL" id="GER60153.1"/>
    </source>
</evidence>
<comment type="caution">
    <text evidence="2">The sequence shown here is derived from an EMBL/GenBank/DDBJ whole genome shotgun (WGS) entry which is preliminary data.</text>
</comment>
<dbReference type="EMBL" id="BKCG01000006">
    <property type="protein sequence ID" value="GER60153.1"/>
    <property type="molecule type" value="Genomic_DNA"/>
</dbReference>
<sequence>MAKKGKAKNTKNKAKHSKLMAQKKNRLVSEKELRKIRLKEIIAKSK</sequence>
<evidence type="ECO:0000256" key="1">
    <source>
        <dbReference type="SAM" id="MobiDB-lite"/>
    </source>
</evidence>
<proteinExistence type="predicted"/>
<dbReference type="RefSeq" id="WP_162851991.1">
    <property type="nucleotide sequence ID" value="NZ_BKCG01000006.1"/>
</dbReference>
<accession>A0A5J4J2Q5</accession>
<keyword evidence="3" id="KW-1185">Reference proteome</keyword>
<name>A0A5J4J2Q5_9FLAO</name>
<feature type="region of interest" description="Disordered" evidence="1">
    <location>
        <begin position="1"/>
        <end position="28"/>
    </location>
</feature>
<feature type="compositionally biased region" description="Basic residues" evidence="1">
    <location>
        <begin position="1"/>
        <end position="26"/>
    </location>
</feature>
<dbReference type="AlphaFoldDB" id="A0A5J4J2Q5"/>
<dbReference type="Proteomes" id="UP000326509">
    <property type="component" value="Unassembled WGS sequence"/>
</dbReference>
<evidence type="ECO:0000313" key="3">
    <source>
        <dbReference type="Proteomes" id="UP000326509"/>
    </source>
</evidence>
<gene>
    <name evidence="2" type="ORF">ULMA_22610</name>
</gene>